<dbReference type="AlphaFoldDB" id="A0A558D112"/>
<comment type="caution">
    <text evidence="1">The sequence shown here is derived from an EMBL/GenBank/DDBJ whole genome shotgun (WGS) entry which is preliminary data.</text>
</comment>
<evidence type="ECO:0000313" key="1">
    <source>
        <dbReference type="EMBL" id="TVT54705.1"/>
    </source>
</evidence>
<proteinExistence type="predicted"/>
<name>A0A558D112_9GAMM</name>
<dbReference type="Proteomes" id="UP000317355">
    <property type="component" value="Unassembled WGS sequence"/>
</dbReference>
<protein>
    <submittedName>
        <fullName evidence="1">Uncharacterized protein</fullName>
    </submittedName>
</protein>
<evidence type="ECO:0000313" key="2">
    <source>
        <dbReference type="Proteomes" id="UP000317355"/>
    </source>
</evidence>
<dbReference type="EMBL" id="VMRY01000040">
    <property type="protein sequence ID" value="TVT54705.1"/>
    <property type="molecule type" value="Genomic_DNA"/>
</dbReference>
<gene>
    <name evidence="1" type="ORF">FHK82_09310</name>
</gene>
<accession>A0A558D112</accession>
<sequence>MDIRMTNKWFVVTLLSLLFARGAVANDLLLKPYILVSNVQVDMVKTLIEVKEAIADGGFELVGEYAPDQSSHVIVITNDYLRKLAEKDIGALFLAALRISFTRVGNKLQVAYTNPEYLQYAYQVKGELAVVSKQLRTLLGAQEAFGSKGISPATLSNYKYSYGMESFADFLQLGQFSSHSAALNTIEQNLSKPDSGLGRVFRIDIPGESASIFGISILRGEGSDKSITTAIDTTLLKHTARLPYVVVAQKGKVFTLHPRFKLPLDFPDLERTGEHSFTRIIKAPGAIETILRSLVERGN</sequence>
<reference evidence="1 2" key="1">
    <citation type="submission" date="2019-07" db="EMBL/GenBank/DDBJ databases">
        <title>The pathways for chlorine oxyanion respiration interact through the shared metabolite chlorate.</title>
        <authorList>
            <person name="Barnum T.P."/>
            <person name="Cheng Y."/>
            <person name="Hill K.A."/>
            <person name="Lucas L.N."/>
            <person name="Carlson H.K."/>
            <person name="Coates J.D."/>
        </authorList>
    </citation>
    <scope>NUCLEOTIDE SEQUENCE [LARGE SCALE GENOMIC DNA]</scope>
    <source>
        <strain evidence="1">BK-3</strain>
    </source>
</reference>
<organism evidence="1 2">
    <name type="scientific">Sedimenticola thiotaurini</name>
    <dbReference type="NCBI Taxonomy" id="1543721"/>
    <lineage>
        <taxon>Bacteria</taxon>
        <taxon>Pseudomonadati</taxon>
        <taxon>Pseudomonadota</taxon>
        <taxon>Gammaproteobacteria</taxon>
        <taxon>Chromatiales</taxon>
        <taxon>Sedimenticolaceae</taxon>
        <taxon>Sedimenticola</taxon>
    </lineage>
</organism>